<dbReference type="InterPro" id="IPR013324">
    <property type="entry name" value="RNA_pol_sigma_r3/r4-like"/>
</dbReference>
<keyword evidence="4" id="KW-0804">Transcription</keyword>
<dbReference type="Pfam" id="PF08281">
    <property type="entry name" value="Sigma70_r4_2"/>
    <property type="match status" value="1"/>
</dbReference>
<accession>A0ABY4QZC6</accession>
<sequence>MTLPGRRPRPVTADAYFTLPADHLETRFPHADWQGLRQAIAARFARLVPSPAGLGPGTASFAMEAIEPSLHLPVAGHRPSPVPASNDSAGDRSPDRFEDSAGEPIEAEHAEVWELVRAAQGGDGEAFGRLYDRYVDSVFKFVYYRVNDRQLAEDFTSETFLRALRRISTINYQGRDIGAWFMTIARNIVFDHSKSARFRLEMTTGEVIEGDDRADSPEAAVLAHLTNERLLMAVNSLNDEQKECIVLRFLNGLSVAETAEIMDKNDGAIKALQHRAVKRLSALVAEELR</sequence>
<dbReference type="InterPro" id="IPR013325">
    <property type="entry name" value="RNA_pol_sigma_r2"/>
</dbReference>
<feature type="region of interest" description="Disordered" evidence="5">
    <location>
        <begin position="73"/>
        <end position="100"/>
    </location>
</feature>
<dbReference type="InterPro" id="IPR013249">
    <property type="entry name" value="RNA_pol_sigma70_r4_t2"/>
</dbReference>
<dbReference type="InterPro" id="IPR014284">
    <property type="entry name" value="RNA_pol_sigma-70_dom"/>
</dbReference>
<keyword evidence="2" id="KW-0805">Transcription regulation</keyword>
<keyword evidence="3" id="KW-0731">Sigma factor</keyword>
<dbReference type="Pfam" id="PF04542">
    <property type="entry name" value="Sigma70_r2"/>
    <property type="match status" value="1"/>
</dbReference>
<evidence type="ECO:0000256" key="1">
    <source>
        <dbReference type="ARBA" id="ARBA00010641"/>
    </source>
</evidence>
<evidence type="ECO:0000256" key="3">
    <source>
        <dbReference type="ARBA" id="ARBA00023082"/>
    </source>
</evidence>
<reference evidence="8" key="1">
    <citation type="journal article" date="2018" name="Int. J. Syst. Evol. Microbiol.">
        <title>Jatrophihabitans telluris sp. nov., isolated from sediment soil of lava forest wetlands and the emended description of the genus Jatrophihabitans.</title>
        <authorList>
            <person name="Lee K.C."/>
            <person name="Suh M.K."/>
            <person name="Eom M.K."/>
            <person name="Kim K.K."/>
            <person name="Kim J.S."/>
            <person name="Kim D.S."/>
            <person name="Ko S.H."/>
            <person name="Shin Y.K."/>
            <person name="Lee J.S."/>
        </authorList>
    </citation>
    <scope>NUCLEOTIDE SEQUENCE</scope>
    <source>
        <strain evidence="8">N237</strain>
    </source>
</reference>
<organism evidence="8 9">
    <name type="scientific">Jatrophihabitans telluris</name>
    <dbReference type="NCBI Taxonomy" id="2038343"/>
    <lineage>
        <taxon>Bacteria</taxon>
        <taxon>Bacillati</taxon>
        <taxon>Actinomycetota</taxon>
        <taxon>Actinomycetes</taxon>
        <taxon>Jatrophihabitantales</taxon>
        <taxon>Jatrophihabitantaceae</taxon>
        <taxon>Jatrophihabitans</taxon>
    </lineage>
</organism>
<dbReference type="InterPro" id="IPR007627">
    <property type="entry name" value="RNA_pol_sigma70_r2"/>
</dbReference>
<dbReference type="NCBIfam" id="TIGR02937">
    <property type="entry name" value="sigma70-ECF"/>
    <property type="match status" value="1"/>
</dbReference>
<proteinExistence type="inferred from homology"/>
<dbReference type="PANTHER" id="PTHR43133">
    <property type="entry name" value="RNA POLYMERASE ECF-TYPE SIGMA FACTO"/>
    <property type="match status" value="1"/>
</dbReference>
<dbReference type="InterPro" id="IPR036388">
    <property type="entry name" value="WH-like_DNA-bd_sf"/>
</dbReference>
<feature type="compositionally biased region" description="Basic and acidic residues" evidence="5">
    <location>
        <begin position="89"/>
        <end position="99"/>
    </location>
</feature>
<protein>
    <submittedName>
        <fullName evidence="8">Sigma-70 family RNA polymerase sigma factor</fullName>
    </submittedName>
</protein>
<evidence type="ECO:0000256" key="2">
    <source>
        <dbReference type="ARBA" id="ARBA00023015"/>
    </source>
</evidence>
<dbReference type="Gene3D" id="1.10.10.10">
    <property type="entry name" value="Winged helix-like DNA-binding domain superfamily/Winged helix DNA-binding domain"/>
    <property type="match status" value="1"/>
</dbReference>
<gene>
    <name evidence="8" type="ORF">M6D93_02445</name>
</gene>
<dbReference type="RefSeq" id="WP_249772681.1">
    <property type="nucleotide sequence ID" value="NZ_CP097332.1"/>
</dbReference>
<keyword evidence="9" id="KW-1185">Reference proteome</keyword>
<feature type="domain" description="RNA polymerase sigma-70 region 2" evidence="6">
    <location>
        <begin position="130"/>
        <end position="197"/>
    </location>
</feature>
<dbReference type="EMBL" id="CP097332">
    <property type="protein sequence ID" value="UQX88868.1"/>
    <property type="molecule type" value="Genomic_DNA"/>
</dbReference>
<evidence type="ECO:0000313" key="9">
    <source>
        <dbReference type="Proteomes" id="UP001056336"/>
    </source>
</evidence>
<evidence type="ECO:0000259" key="7">
    <source>
        <dbReference type="Pfam" id="PF08281"/>
    </source>
</evidence>
<evidence type="ECO:0000313" key="8">
    <source>
        <dbReference type="EMBL" id="UQX88868.1"/>
    </source>
</evidence>
<evidence type="ECO:0000256" key="4">
    <source>
        <dbReference type="ARBA" id="ARBA00023163"/>
    </source>
</evidence>
<reference evidence="8" key="2">
    <citation type="submission" date="2022-05" db="EMBL/GenBank/DDBJ databases">
        <authorList>
            <person name="Kim J.-S."/>
            <person name="Lee K."/>
            <person name="Suh M."/>
            <person name="Eom M."/>
            <person name="Kim J.-S."/>
            <person name="Kim D.-S."/>
            <person name="Ko S.-H."/>
            <person name="Shin Y."/>
            <person name="Lee J.-S."/>
        </authorList>
    </citation>
    <scope>NUCLEOTIDE SEQUENCE</scope>
    <source>
        <strain evidence="8">N237</strain>
    </source>
</reference>
<dbReference type="InterPro" id="IPR039425">
    <property type="entry name" value="RNA_pol_sigma-70-like"/>
</dbReference>
<comment type="similarity">
    <text evidence="1">Belongs to the sigma-70 factor family. ECF subfamily.</text>
</comment>
<dbReference type="Gene3D" id="1.10.1740.10">
    <property type="match status" value="1"/>
</dbReference>
<evidence type="ECO:0000256" key="5">
    <source>
        <dbReference type="SAM" id="MobiDB-lite"/>
    </source>
</evidence>
<evidence type="ECO:0000259" key="6">
    <source>
        <dbReference type="Pfam" id="PF04542"/>
    </source>
</evidence>
<name>A0ABY4QZC6_9ACTN</name>
<dbReference type="SUPFAM" id="SSF88659">
    <property type="entry name" value="Sigma3 and sigma4 domains of RNA polymerase sigma factors"/>
    <property type="match status" value="1"/>
</dbReference>
<dbReference type="CDD" id="cd06171">
    <property type="entry name" value="Sigma70_r4"/>
    <property type="match status" value="1"/>
</dbReference>
<feature type="domain" description="RNA polymerase sigma factor 70 region 4 type 2" evidence="7">
    <location>
        <begin position="228"/>
        <end position="280"/>
    </location>
</feature>
<dbReference type="PANTHER" id="PTHR43133:SF57">
    <property type="entry name" value="RNA POLYMERASE SIGMA-70 FACTOR"/>
    <property type="match status" value="1"/>
</dbReference>
<dbReference type="SUPFAM" id="SSF88946">
    <property type="entry name" value="Sigma2 domain of RNA polymerase sigma factors"/>
    <property type="match status" value="1"/>
</dbReference>
<dbReference type="Proteomes" id="UP001056336">
    <property type="component" value="Chromosome"/>
</dbReference>